<dbReference type="OrthoDB" id="5368503at2"/>
<name>A0A1I7K1T5_9BURK</name>
<organism evidence="2 3">
    <name type="scientific">Pseudoduganella namucuonensis</name>
    <dbReference type="NCBI Taxonomy" id="1035707"/>
    <lineage>
        <taxon>Bacteria</taxon>
        <taxon>Pseudomonadati</taxon>
        <taxon>Pseudomonadota</taxon>
        <taxon>Betaproteobacteria</taxon>
        <taxon>Burkholderiales</taxon>
        <taxon>Oxalobacteraceae</taxon>
        <taxon>Telluria group</taxon>
        <taxon>Pseudoduganella</taxon>
    </lineage>
</organism>
<proteinExistence type="predicted"/>
<evidence type="ECO:0000313" key="3">
    <source>
        <dbReference type="Proteomes" id="UP000199391"/>
    </source>
</evidence>
<reference evidence="3" key="1">
    <citation type="submission" date="2016-10" db="EMBL/GenBank/DDBJ databases">
        <authorList>
            <person name="Varghese N."/>
            <person name="Submissions S."/>
        </authorList>
    </citation>
    <scope>NUCLEOTIDE SEQUENCE [LARGE SCALE GENOMIC DNA]</scope>
    <source>
        <strain evidence="3">CGMCC 1.11014</strain>
    </source>
</reference>
<keyword evidence="3" id="KW-1185">Reference proteome</keyword>
<evidence type="ECO:0000313" key="2">
    <source>
        <dbReference type="EMBL" id="SFU91350.1"/>
    </source>
</evidence>
<accession>A0A1I7K1T5</accession>
<keyword evidence="1" id="KW-0732">Signal</keyword>
<dbReference type="Proteomes" id="UP000199391">
    <property type="component" value="Unassembled WGS sequence"/>
</dbReference>
<sequence>MKKLNKAATLIALAASLAGGLAAAPAQAHGIWFAQRATQLAFLYGVGADDLDSLKRLPQVTSVTGYDNAGKPVATGLQPDGRLVLVNLENQPAVVAAVLDNGTWSRTPDGKWHKKGKDEVPTAVLSERTIKYGVHLRAPLAAPLGALPGHTLQLSPVDAALPAMLGQPIKLRVLYQGKPVAGAKILHDFLNDPDGAPVVSGADGIVTLPVRNQGLNVIVAVYESPSDQPTKYSRIEHLASLSFVLAHAPE</sequence>
<feature type="chain" id="PRO_5011653952" evidence="1">
    <location>
        <begin position="29"/>
        <end position="250"/>
    </location>
</feature>
<dbReference type="InterPro" id="IPR019613">
    <property type="entry name" value="DUF4198"/>
</dbReference>
<dbReference type="Pfam" id="PF10670">
    <property type="entry name" value="DUF4198"/>
    <property type="match status" value="1"/>
</dbReference>
<dbReference type="AlphaFoldDB" id="A0A1I7K1T5"/>
<gene>
    <name evidence="2" type="ORF">SAMN05216552_101479</name>
</gene>
<feature type="signal peptide" evidence="1">
    <location>
        <begin position="1"/>
        <end position="28"/>
    </location>
</feature>
<dbReference type="RefSeq" id="WP_093556592.1">
    <property type="nucleotide sequence ID" value="NZ_FPBO01000014.1"/>
</dbReference>
<protein>
    <submittedName>
        <fullName evidence="2">Uncharacterized conserved protein, contains GH25 family domain</fullName>
    </submittedName>
</protein>
<dbReference type="STRING" id="1035707.SAMN05216552_101479"/>
<evidence type="ECO:0000256" key="1">
    <source>
        <dbReference type="SAM" id="SignalP"/>
    </source>
</evidence>
<dbReference type="EMBL" id="FPBO01000014">
    <property type="protein sequence ID" value="SFU91350.1"/>
    <property type="molecule type" value="Genomic_DNA"/>
</dbReference>